<name>A0A0A0I0X2_CLONO</name>
<dbReference type="EMBL" id="JENJ01000076">
    <property type="protein sequence ID" value="KGM94303.1"/>
    <property type="molecule type" value="Genomic_DNA"/>
</dbReference>
<evidence type="ECO:0000313" key="2">
    <source>
        <dbReference type="Proteomes" id="UP000030012"/>
    </source>
</evidence>
<dbReference type="RefSeq" id="WP_039256208.1">
    <property type="nucleotide sequence ID" value="NZ_JENJ01000076.1"/>
</dbReference>
<reference evidence="1 2" key="1">
    <citation type="submission" date="2014-01" db="EMBL/GenBank/DDBJ databases">
        <title>Plasmidome dynamics in the species complex Clostridium novyi sensu lato converts strains of independent lineages into distinctly different pathogens.</title>
        <authorList>
            <person name="Skarin H."/>
            <person name="Segerman B."/>
        </authorList>
    </citation>
    <scope>NUCLEOTIDE SEQUENCE [LARGE SCALE GENOMIC DNA]</scope>
    <source>
        <strain evidence="1 2">4552</strain>
    </source>
</reference>
<comment type="caution">
    <text evidence="1">The sequence shown here is derived from an EMBL/GenBank/DDBJ whole genome shotgun (WGS) entry which is preliminary data.</text>
</comment>
<organism evidence="1 2">
    <name type="scientific">Clostridium novyi A str. 4552</name>
    <dbReference type="NCBI Taxonomy" id="1444289"/>
    <lineage>
        <taxon>Bacteria</taxon>
        <taxon>Bacillati</taxon>
        <taxon>Bacillota</taxon>
        <taxon>Clostridia</taxon>
        <taxon>Eubacteriales</taxon>
        <taxon>Clostridiaceae</taxon>
        <taxon>Clostridium</taxon>
    </lineage>
</organism>
<dbReference type="Gene3D" id="3.30.70.1900">
    <property type="match status" value="1"/>
</dbReference>
<sequence>MNFYELRITLNLKKDIHCDYITEKLSILFNKSMVYNEYLKSIHEINMYKLYVFEGLSPFEKDKVYKHGRYYMTRLRCVDKFIAEAFREALKQTKTNEFDVLAVDIDIVTPKFVKTLFNVTPAISIIDNEPWTDKMDIELIKRNINKNLIKKIKAIQGIDEFLEHDMIKNIKLKNRMPIGCKYKRIKLLGNKFEIQIKEDPISQLMANVALAVGILEKNSLGYGYCLYKDN</sequence>
<accession>A0A0A0I0X2</accession>
<evidence type="ECO:0008006" key="3">
    <source>
        <dbReference type="Google" id="ProtNLM"/>
    </source>
</evidence>
<dbReference type="AlphaFoldDB" id="A0A0A0I0X2"/>
<proteinExistence type="predicted"/>
<dbReference type="Proteomes" id="UP000030012">
    <property type="component" value="Unassembled WGS sequence"/>
</dbReference>
<dbReference type="OrthoDB" id="86642at2"/>
<protein>
    <recommendedName>
        <fullName evidence="3">CRISPR-associated protein Cas6</fullName>
    </recommendedName>
</protein>
<evidence type="ECO:0000313" key="1">
    <source>
        <dbReference type="EMBL" id="KGM94303.1"/>
    </source>
</evidence>
<gene>
    <name evidence="1" type="ORF">Z968_11880</name>
</gene>